<gene>
    <name evidence="1" type="ORF">OHAE_4077</name>
</gene>
<dbReference type="Proteomes" id="UP000246073">
    <property type="component" value="Unassembled WGS sequence"/>
</dbReference>
<dbReference type="AlphaFoldDB" id="A0A2P9HB73"/>
<keyword evidence="1" id="KW-0560">Oxidoreductase</keyword>
<evidence type="ECO:0000313" key="2">
    <source>
        <dbReference type="Proteomes" id="UP000246073"/>
    </source>
</evidence>
<reference evidence="2" key="1">
    <citation type="submission" date="2017-12" db="EMBL/GenBank/DDBJ databases">
        <authorList>
            <person name="Diaz M."/>
        </authorList>
    </citation>
    <scope>NUCLEOTIDE SEQUENCE [LARGE SCALE GENOMIC DNA]</scope>
    <source>
        <strain evidence="2">FI11154</strain>
    </source>
</reference>
<proteinExistence type="predicted"/>
<dbReference type="EC" id="1.17.1.4" evidence="1"/>
<protein>
    <submittedName>
        <fullName evidence="1">Xanthine dehydrogenase, molybdenum binding subunit</fullName>
        <ecNumber evidence="1">1.17.1.4</ecNumber>
    </submittedName>
</protein>
<dbReference type="GO" id="GO:0004854">
    <property type="term" value="F:xanthine dehydrogenase activity"/>
    <property type="evidence" value="ECO:0007669"/>
    <property type="project" value="UniProtKB-EC"/>
</dbReference>
<evidence type="ECO:0000313" key="1">
    <source>
        <dbReference type="EMBL" id="SPL61285.1"/>
    </source>
</evidence>
<dbReference type="PROSITE" id="PS51318">
    <property type="entry name" value="TAT"/>
    <property type="match status" value="1"/>
</dbReference>
<dbReference type="RefSeq" id="WP_235859065.1">
    <property type="nucleotide sequence ID" value="NZ_JABFCY010000006.1"/>
</dbReference>
<sequence>MAAGLSRRDFIKLGTFAGISVLFARLPAAQALEVQSGPSTADWLDADGKARHRWDAIRKVTGGKTFARDYRARDIPGWTRDQGHAFFIKATKADRTFEG</sequence>
<dbReference type="InterPro" id="IPR006311">
    <property type="entry name" value="TAT_signal"/>
</dbReference>
<dbReference type="EMBL" id="OOFM01000001">
    <property type="protein sequence ID" value="SPL61285.1"/>
    <property type="molecule type" value="Genomic_DNA"/>
</dbReference>
<name>A0A2P9HB73_9HYPH</name>
<accession>A0A2P9HB73</accession>
<organism evidence="1 2">
    <name type="scientific">Ochrobactrum soli</name>
    <dbReference type="NCBI Taxonomy" id="2448455"/>
    <lineage>
        <taxon>Bacteria</taxon>
        <taxon>Pseudomonadati</taxon>
        <taxon>Pseudomonadota</taxon>
        <taxon>Alphaproteobacteria</taxon>
        <taxon>Hyphomicrobiales</taxon>
        <taxon>Brucellaceae</taxon>
        <taxon>Brucella/Ochrobactrum group</taxon>
        <taxon>Ochrobactrum</taxon>
    </lineage>
</organism>